<dbReference type="AlphaFoldDB" id="A0A4R5VZU4"/>
<gene>
    <name evidence="3" type="ORF">E2K98_02730</name>
    <name evidence="2" type="ORF">RCG21_08130</name>
</gene>
<accession>A0A4R5VZU4</accession>
<evidence type="ECO:0000313" key="4">
    <source>
        <dbReference type="Proteomes" id="UP000295132"/>
    </source>
</evidence>
<comment type="caution">
    <text evidence="3">The sequence shown here is derived from an EMBL/GenBank/DDBJ whole genome shotgun (WGS) entry which is preliminary data.</text>
</comment>
<organism evidence="3 4">
    <name type="scientific">Bacillus salipaludis</name>
    <dbReference type="NCBI Taxonomy" id="2547811"/>
    <lineage>
        <taxon>Bacteria</taxon>
        <taxon>Bacillati</taxon>
        <taxon>Bacillota</taxon>
        <taxon>Bacilli</taxon>
        <taxon>Bacillales</taxon>
        <taxon>Bacillaceae</taxon>
        <taxon>Bacillus</taxon>
    </lineage>
</organism>
<keyword evidence="5" id="KW-1185">Reference proteome</keyword>
<sequence length="70" mass="8038">MGKGAIILKKEKDNSTQQDLEYEGRDQVFLDIDRMMNEGMSGGSVHARYDSTNIEEARDLKEEEPPYEVE</sequence>
<proteinExistence type="predicted"/>
<evidence type="ECO:0008006" key="6">
    <source>
        <dbReference type="Google" id="ProtNLM"/>
    </source>
</evidence>
<evidence type="ECO:0000256" key="1">
    <source>
        <dbReference type="SAM" id="MobiDB-lite"/>
    </source>
</evidence>
<dbReference type="EMBL" id="JAVGVR010000001">
    <property type="protein sequence ID" value="MDQ6596346.1"/>
    <property type="molecule type" value="Genomic_DNA"/>
</dbReference>
<feature type="compositionally biased region" description="Basic and acidic residues" evidence="1">
    <location>
        <begin position="55"/>
        <end position="64"/>
    </location>
</feature>
<reference evidence="3 4" key="1">
    <citation type="submission" date="2019-03" db="EMBL/GenBank/DDBJ databases">
        <title>Bacillus niacini sp. nov. a Nicotinate-Metabolizing Mesophile Isolated from Soil.</title>
        <authorList>
            <person name="Zhang G."/>
        </authorList>
    </citation>
    <scope>NUCLEOTIDE SEQUENCE [LARGE SCALE GENOMIC DNA]</scope>
    <source>
        <strain evidence="3 4">WN066</strain>
    </source>
</reference>
<dbReference type="EMBL" id="SMYO01000001">
    <property type="protein sequence ID" value="TDK65170.1"/>
    <property type="molecule type" value="Genomic_DNA"/>
</dbReference>
<dbReference type="Proteomes" id="UP000295132">
    <property type="component" value="Unassembled WGS sequence"/>
</dbReference>
<reference evidence="2" key="2">
    <citation type="submission" date="2023-08" db="EMBL/GenBank/DDBJ databases">
        <title>Nitrogen cycling bacteria in agricultural field soils.</title>
        <authorList>
            <person name="Jang J."/>
        </authorList>
    </citation>
    <scope>NUCLEOTIDE SEQUENCE</scope>
    <source>
        <strain evidence="2">PS3-36</strain>
    </source>
</reference>
<name>A0A4R5VZU4_9BACI</name>
<feature type="region of interest" description="Disordered" evidence="1">
    <location>
        <begin position="41"/>
        <end position="70"/>
    </location>
</feature>
<dbReference type="Proteomes" id="UP001178888">
    <property type="component" value="Unassembled WGS sequence"/>
</dbReference>
<protein>
    <recommendedName>
        <fullName evidence="6">DUF4025 domain-containing protein</fullName>
    </recommendedName>
</protein>
<evidence type="ECO:0000313" key="5">
    <source>
        <dbReference type="Proteomes" id="UP001178888"/>
    </source>
</evidence>
<evidence type="ECO:0000313" key="2">
    <source>
        <dbReference type="EMBL" id="MDQ6596346.1"/>
    </source>
</evidence>
<evidence type="ECO:0000313" key="3">
    <source>
        <dbReference type="EMBL" id="TDK65170.1"/>
    </source>
</evidence>